<organism evidence="2 3">
    <name type="scientific">Vanilla planifolia</name>
    <name type="common">Vanilla</name>
    <dbReference type="NCBI Taxonomy" id="51239"/>
    <lineage>
        <taxon>Eukaryota</taxon>
        <taxon>Viridiplantae</taxon>
        <taxon>Streptophyta</taxon>
        <taxon>Embryophyta</taxon>
        <taxon>Tracheophyta</taxon>
        <taxon>Spermatophyta</taxon>
        <taxon>Magnoliopsida</taxon>
        <taxon>Liliopsida</taxon>
        <taxon>Asparagales</taxon>
        <taxon>Orchidaceae</taxon>
        <taxon>Vanilloideae</taxon>
        <taxon>Vanilleae</taxon>
        <taxon>Vanilla</taxon>
    </lineage>
</organism>
<keyword evidence="3" id="KW-1185">Reference proteome</keyword>
<protein>
    <submittedName>
        <fullName evidence="2">Uncharacterized protein</fullName>
    </submittedName>
</protein>
<gene>
    <name evidence="2" type="ORF">HPP92_001762</name>
</gene>
<dbReference type="AlphaFoldDB" id="A0A835RYU4"/>
<evidence type="ECO:0000313" key="3">
    <source>
        <dbReference type="Proteomes" id="UP000636800"/>
    </source>
</evidence>
<accession>A0A835RYU4</accession>
<comment type="caution">
    <text evidence="2">The sequence shown here is derived from an EMBL/GenBank/DDBJ whole genome shotgun (WGS) entry which is preliminary data.</text>
</comment>
<feature type="region of interest" description="Disordered" evidence="1">
    <location>
        <begin position="34"/>
        <end position="54"/>
    </location>
</feature>
<name>A0A835RYU4_VANPL</name>
<evidence type="ECO:0000313" key="2">
    <source>
        <dbReference type="EMBL" id="KAG0497071.1"/>
    </source>
</evidence>
<dbReference type="EMBL" id="JADCNL010000001">
    <property type="protein sequence ID" value="KAG0497071.1"/>
    <property type="molecule type" value="Genomic_DNA"/>
</dbReference>
<dbReference type="Proteomes" id="UP000636800">
    <property type="component" value="Chromosome 1"/>
</dbReference>
<reference evidence="2 3" key="1">
    <citation type="journal article" date="2020" name="Nat. Food">
        <title>A phased Vanilla planifolia genome enables genetic improvement of flavour and production.</title>
        <authorList>
            <person name="Hasing T."/>
            <person name="Tang H."/>
            <person name="Brym M."/>
            <person name="Khazi F."/>
            <person name="Huang T."/>
            <person name="Chambers A.H."/>
        </authorList>
    </citation>
    <scope>NUCLEOTIDE SEQUENCE [LARGE SCALE GENOMIC DNA]</scope>
    <source>
        <tissue evidence="2">Leaf</tissue>
    </source>
</reference>
<dbReference type="OrthoDB" id="565552at2759"/>
<proteinExistence type="predicted"/>
<sequence>MSPPRFCRLTLNVIEREKAPAYADTHATLLTSDAEVEAGTVEEQSTTARRKRTQHFHLSSRVTAFEEESKWCHQGGGGCERFRDGLKDRKIESGPGPILYLFSERSKRLHMRQLPV</sequence>
<evidence type="ECO:0000256" key="1">
    <source>
        <dbReference type="SAM" id="MobiDB-lite"/>
    </source>
</evidence>